<dbReference type="InterPro" id="IPR003607">
    <property type="entry name" value="HD/PDEase_dom"/>
</dbReference>
<dbReference type="SMART" id="SM00471">
    <property type="entry name" value="HDc"/>
    <property type="match status" value="1"/>
</dbReference>
<name>A0ABR7A2J0_9BURK</name>
<dbReference type="NCBIfam" id="TIGR00277">
    <property type="entry name" value="HDIG"/>
    <property type="match status" value="1"/>
</dbReference>
<dbReference type="PROSITE" id="PS51833">
    <property type="entry name" value="HDOD"/>
    <property type="match status" value="1"/>
</dbReference>
<dbReference type="InterPro" id="IPR013976">
    <property type="entry name" value="HDOD"/>
</dbReference>
<dbReference type="RefSeq" id="WP_186902901.1">
    <property type="nucleotide sequence ID" value="NZ_JACOGD010000002.1"/>
</dbReference>
<dbReference type="PANTHER" id="PTHR33525:SF3">
    <property type="entry name" value="RIBONUCLEASE Y"/>
    <property type="match status" value="1"/>
</dbReference>
<proteinExistence type="predicted"/>
<keyword evidence="3" id="KW-1185">Reference proteome</keyword>
<gene>
    <name evidence="2" type="ORF">H8K43_05540</name>
</gene>
<dbReference type="InterPro" id="IPR052340">
    <property type="entry name" value="RNase_Y/CdgJ"/>
</dbReference>
<evidence type="ECO:0000259" key="1">
    <source>
        <dbReference type="PROSITE" id="PS51833"/>
    </source>
</evidence>
<organism evidence="2 3">
    <name type="scientific">Undibacterium curvum</name>
    <dbReference type="NCBI Taxonomy" id="2762294"/>
    <lineage>
        <taxon>Bacteria</taxon>
        <taxon>Pseudomonadati</taxon>
        <taxon>Pseudomonadota</taxon>
        <taxon>Betaproteobacteria</taxon>
        <taxon>Burkholderiales</taxon>
        <taxon>Oxalobacteraceae</taxon>
        <taxon>Undibacterium</taxon>
    </lineage>
</organism>
<feature type="domain" description="HDOD" evidence="1">
    <location>
        <begin position="16"/>
        <end position="210"/>
    </location>
</feature>
<comment type="caution">
    <text evidence="2">The sequence shown here is derived from an EMBL/GenBank/DDBJ whole genome shotgun (WGS) entry which is preliminary data.</text>
</comment>
<dbReference type="Proteomes" id="UP000654304">
    <property type="component" value="Unassembled WGS sequence"/>
</dbReference>
<sequence>MSAISAEQLVRALEELPSLPQVLSELIEAIEHDNVDQRSIIMRIAQDQALTSKTLRLANSSFYGLSYRVNSLSDAVSILGFRSLRTLVTSTAIANLLRRFVLERNDVDYFLEHSISVAIFAKLLAAHICANQEQAFTTGLIHDLGKLALVTKFPAEYAAVKRYQKEQDCARYEAENAVLSMSHASIGAMLARRWRFPLEMQQAVSAHHDPVTAETSELAMLMTVANIFAKVRVSDEERIHLLRESSYAWQRLELNEELCLRIFAMEKQQYAEISQILLSH</sequence>
<accession>A0ABR7A2J0</accession>
<dbReference type="PANTHER" id="PTHR33525">
    <property type="match status" value="1"/>
</dbReference>
<dbReference type="CDD" id="cd00077">
    <property type="entry name" value="HDc"/>
    <property type="match status" value="1"/>
</dbReference>
<protein>
    <submittedName>
        <fullName evidence="2">HDOD domain-containing protein</fullName>
    </submittedName>
</protein>
<reference evidence="2 3" key="1">
    <citation type="submission" date="2020-08" db="EMBL/GenBank/DDBJ databases">
        <title>Novel species isolated from subtropical streams in China.</title>
        <authorList>
            <person name="Lu H."/>
        </authorList>
    </citation>
    <scope>NUCLEOTIDE SEQUENCE [LARGE SCALE GENOMIC DNA]</scope>
    <source>
        <strain evidence="2 3">CY22W</strain>
    </source>
</reference>
<dbReference type="Pfam" id="PF08668">
    <property type="entry name" value="HDOD"/>
    <property type="match status" value="1"/>
</dbReference>
<dbReference type="EMBL" id="JACOGD010000002">
    <property type="protein sequence ID" value="MBC3931130.1"/>
    <property type="molecule type" value="Genomic_DNA"/>
</dbReference>
<dbReference type="Gene3D" id="1.10.3210.10">
    <property type="entry name" value="Hypothetical protein af1432"/>
    <property type="match status" value="1"/>
</dbReference>
<evidence type="ECO:0000313" key="2">
    <source>
        <dbReference type="EMBL" id="MBC3931130.1"/>
    </source>
</evidence>
<evidence type="ECO:0000313" key="3">
    <source>
        <dbReference type="Proteomes" id="UP000654304"/>
    </source>
</evidence>
<dbReference type="InterPro" id="IPR006675">
    <property type="entry name" value="HDIG_dom"/>
</dbReference>
<dbReference type="SUPFAM" id="SSF109604">
    <property type="entry name" value="HD-domain/PDEase-like"/>
    <property type="match status" value="1"/>
</dbReference>